<evidence type="ECO:0000313" key="2">
    <source>
        <dbReference type="Proteomes" id="UP001172386"/>
    </source>
</evidence>
<keyword evidence="2" id="KW-1185">Reference proteome</keyword>
<accession>A0ACC3AKQ2</accession>
<protein>
    <submittedName>
        <fullName evidence="1">Uncharacterized protein</fullName>
    </submittedName>
</protein>
<dbReference type="EMBL" id="JAPDRQ010000004">
    <property type="protein sequence ID" value="KAJ9664139.1"/>
    <property type="molecule type" value="Genomic_DNA"/>
</dbReference>
<sequence>MREEYRRKVTTTTRTTSSYGASGNRTALGYWIPLALTVTAATVALGAWLWSERSEDEESSESETEHYYASGAQHGRRDDANVAAAAGAAGLGAAAGYAGMSGGPPPGPGPMGSQSGPPLGGSMPGPPAQGGFIGGPAPPGPPGRGEAETYYRGASQQDQTFSTGVTTQSSHQDQTFIGRMSNALGMTRSTSPGRTGFGSGGWATAATGALAAAGEMVEKAVHQVRGSSDDAHSSDQEKWAEEADKPERTHSTLSTAAAGAAAAAAVGGGVGARTMSPKQVGITRQGTAQEFYSGAVDVPRRSSIQARKRKTVAVVVSSFDRPDDSITVDAHFSMLAELPEHLRSEQTQIIVLIYAPNLHTHPLSSISRRASERATERRASASVHSTSSSYQHIHTPGSNLGTEPVNTPLQTPGDFPDGAANNTSDDQGILAHVDPKPMDSNTSLVRQDSQAVDDAPHNPLDDETTPLFKSLYNQASALVDRDTSILPYTSFNGHKHILKSIQPEIVYIQESLCGQSGEVVAELQGWVRQVVVVIGDEGGIGGLIDSDAEIETEDERRNGTHERNKPLTIEGDKWWKREEVTGVGRGVSVVEGLRVGEDWERRVNEEE</sequence>
<reference evidence="1" key="1">
    <citation type="submission" date="2022-10" db="EMBL/GenBank/DDBJ databases">
        <title>Culturing micro-colonial fungi from biological soil crusts in the Mojave desert and describing Neophaeococcomyces mojavensis, and introducing the new genera and species Taxawa tesnikishii.</title>
        <authorList>
            <person name="Kurbessoian T."/>
            <person name="Stajich J.E."/>
        </authorList>
    </citation>
    <scope>NUCLEOTIDE SEQUENCE</scope>
    <source>
        <strain evidence="1">JES_112</strain>
    </source>
</reference>
<dbReference type="Proteomes" id="UP001172386">
    <property type="component" value="Unassembled WGS sequence"/>
</dbReference>
<organism evidence="1 2">
    <name type="scientific">Neophaeococcomyces mojaviensis</name>
    <dbReference type="NCBI Taxonomy" id="3383035"/>
    <lineage>
        <taxon>Eukaryota</taxon>
        <taxon>Fungi</taxon>
        <taxon>Dikarya</taxon>
        <taxon>Ascomycota</taxon>
        <taxon>Pezizomycotina</taxon>
        <taxon>Eurotiomycetes</taxon>
        <taxon>Chaetothyriomycetidae</taxon>
        <taxon>Chaetothyriales</taxon>
        <taxon>Chaetothyriales incertae sedis</taxon>
        <taxon>Neophaeococcomyces</taxon>
    </lineage>
</organism>
<gene>
    <name evidence="1" type="ORF">H2198_000357</name>
</gene>
<evidence type="ECO:0000313" key="1">
    <source>
        <dbReference type="EMBL" id="KAJ9664139.1"/>
    </source>
</evidence>
<comment type="caution">
    <text evidence="1">The sequence shown here is derived from an EMBL/GenBank/DDBJ whole genome shotgun (WGS) entry which is preliminary data.</text>
</comment>
<name>A0ACC3AKQ2_9EURO</name>
<proteinExistence type="predicted"/>